<evidence type="ECO:0000256" key="1">
    <source>
        <dbReference type="SAM" id="Phobius"/>
    </source>
</evidence>
<dbReference type="RefSeq" id="XP_043042366.1">
    <property type="nucleotide sequence ID" value="XM_043176957.1"/>
</dbReference>
<keyword evidence="1" id="KW-0812">Transmembrane</keyword>
<feature type="transmembrane region" description="Helical" evidence="1">
    <location>
        <begin position="12"/>
        <end position="35"/>
    </location>
</feature>
<reference evidence="2" key="1">
    <citation type="submission" date="2020-11" db="EMBL/GenBank/DDBJ databases">
        <title>Adaptations for nitrogen fixation in a non-lichenized fungal sporocarp promotes dispersal by wood-feeding termites.</title>
        <authorList>
            <consortium name="DOE Joint Genome Institute"/>
            <person name="Koch R.A."/>
            <person name="Yoon G."/>
            <person name="Arayal U."/>
            <person name="Lail K."/>
            <person name="Amirebrahimi M."/>
            <person name="Labutti K."/>
            <person name="Lipzen A."/>
            <person name="Riley R."/>
            <person name="Barry K."/>
            <person name="Henrissat B."/>
            <person name="Grigoriev I.V."/>
            <person name="Herr J.R."/>
            <person name="Aime M.C."/>
        </authorList>
    </citation>
    <scope>NUCLEOTIDE SEQUENCE</scope>
    <source>
        <strain evidence="2">MCA 3950</strain>
    </source>
</reference>
<evidence type="ECO:0000313" key="3">
    <source>
        <dbReference type="Proteomes" id="UP000812287"/>
    </source>
</evidence>
<gene>
    <name evidence="2" type="ORF">BT62DRAFT_1003588</name>
</gene>
<keyword evidence="3" id="KW-1185">Reference proteome</keyword>
<sequence length="109" mass="12004">MTSQGCIFQWEGLVFGISPVPFSVVWYGLGAILGLSQAPTLLMKQQDSVSTIVDSDMLCYVDVLQRKIRFPLQPPLITLSSLYKFQFDPALALPADGEKIVITLVNVDV</sequence>
<keyword evidence="1" id="KW-0472">Membrane</keyword>
<protein>
    <submittedName>
        <fullName evidence="2">Uncharacterized protein</fullName>
    </submittedName>
</protein>
<comment type="caution">
    <text evidence="2">The sequence shown here is derived from an EMBL/GenBank/DDBJ whole genome shotgun (WGS) entry which is preliminary data.</text>
</comment>
<accession>A0A9P8AV87</accession>
<dbReference type="GeneID" id="66099244"/>
<dbReference type="EMBL" id="MU250529">
    <property type="protein sequence ID" value="KAG7448866.1"/>
    <property type="molecule type" value="Genomic_DNA"/>
</dbReference>
<proteinExistence type="predicted"/>
<keyword evidence="1" id="KW-1133">Transmembrane helix</keyword>
<dbReference type="Proteomes" id="UP000812287">
    <property type="component" value="Unassembled WGS sequence"/>
</dbReference>
<name>A0A9P8AV87_9AGAR</name>
<dbReference type="AlphaFoldDB" id="A0A9P8AV87"/>
<organism evidence="2 3">
    <name type="scientific">Guyanagaster necrorhizus</name>
    <dbReference type="NCBI Taxonomy" id="856835"/>
    <lineage>
        <taxon>Eukaryota</taxon>
        <taxon>Fungi</taxon>
        <taxon>Dikarya</taxon>
        <taxon>Basidiomycota</taxon>
        <taxon>Agaricomycotina</taxon>
        <taxon>Agaricomycetes</taxon>
        <taxon>Agaricomycetidae</taxon>
        <taxon>Agaricales</taxon>
        <taxon>Marasmiineae</taxon>
        <taxon>Physalacriaceae</taxon>
        <taxon>Guyanagaster</taxon>
    </lineage>
</organism>
<evidence type="ECO:0000313" key="2">
    <source>
        <dbReference type="EMBL" id="KAG7448866.1"/>
    </source>
</evidence>